<gene>
    <name evidence="1" type="ORF">CNECB9_5010006</name>
</gene>
<name>A0A1K0JLY6_CUPNE</name>
<evidence type="ECO:0000313" key="1">
    <source>
        <dbReference type="EMBL" id="SCU91037.1"/>
    </source>
</evidence>
<sequence length="220" mass="23003">MRDHALPAAQGQRMHQRLRVMAAGIALQAVEHHHQRRVRAHRVGGPVEVDEVLVGGVPALAAKAHARRAAREARGDDGLGMAAAQPPGHRHAAVAIPMAGCGGGVSLDGVGQAVVRKLRHAGVVLQQAAGRLCEFRTHFTMKKGREGCCRAAGLGVADAAWSLHARRLQRRHAARQQPSLRVQARRGACVVAGLDLGMTKAGGPRLACAAPGLNASPSSL</sequence>
<proteinExistence type="predicted"/>
<accession>A0A1K0JLY6</accession>
<reference evidence="1" key="1">
    <citation type="submission" date="2016-09" db="EMBL/GenBank/DDBJ databases">
        <authorList>
            <person name="Capua I."/>
            <person name="De Benedictis P."/>
            <person name="Joannis T."/>
            <person name="Lombin L.H."/>
            <person name="Cattoli G."/>
        </authorList>
    </citation>
    <scope>NUCLEOTIDE SEQUENCE</scope>
    <source>
        <strain evidence="1">B9</strain>
    </source>
</reference>
<organism evidence="1">
    <name type="scientific">Cupriavidus necator</name>
    <name type="common">Alcaligenes eutrophus</name>
    <name type="synonym">Ralstonia eutropha</name>
    <dbReference type="NCBI Taxonomy" id="106590"/>
    <lineage>
        <taxon>Bacteria</taxon>
        <taxon>Pseudomonadati</taxon>
        <taxon>Pseudomonadota</taxon>
        <taxon>Betaproteobacteria</taxon>
        <taxon>Burkholderiales</taxon>
        <taxon>Burkholderiaceae</taxon>
        <taxon>Cupriavidus</taxon>
    </lineage>
</organism>
<dbReference type="EMBL" id="FMSH01000448">
    <property type="protein sequence ID" value="SCU91037.1"/>
    <property type="molecule type" value="Genomic_DNA"/>
</dbReference>
<protein>
    <submittedName>
        <fullName evidence="1">Uncharacterized protein</fullName>
    </submittedName>
</protein>
<dbReference type="AlphaFoldDB" id="A0A1K0JLY6"/>